<dbReference type="GO" id="GO:0000166">
    <property type="term" value="F:nucleotide binding"/>
    <property type="evidence" value="ECO:0007669"/>
    <property type="project" value="UniProtKB-KW"/>
</dbReference>
<evidence type="ECO:0000313" key="12">
    <source>
        <dbReference type="EMBL" id="MBC8530150.1"/>
    </source>
</evidence>
<dbReference type="CDD" id="cd05913">
    <property type="entry name" value="PaaK"/>
    <property type="match status" value="1"/>
</dbReference>
<accession>A0A926HNZ6</accession>
<dbReference type="AlphaFoldDB" id="A0A926HNZ6"/>
<keyword evidence="3 9" id="KW-0547">Nucleotide-binding</keyword>
<evidence type="ECO:0000259" key="11">
    <source>
        <dbReference type="Pfam" id="PF14535"/>
    </source>
</evidence>
<dbReference type="InterPro" id="IPR045851">
    <property type="entry name" value="AMP-bd_C_sf"/>
</dbReference>
<dbReference type="FunFam" id="3.40.50.12780:FF:000016">
    <property type="entry name" value="Phenylacetate-coenzyme A ligase"/>
    <property type="match status" value="1"/>
</dbReference>
<dbReference type="InterPro" id="IPR011880">
    <property type="entry name" value="PA_CoA_ligase"/>
</dbReference>
<comment type="pathway">
    <text evidence="4 9">Aromatic compound metabolism; phenylacetate degradation.</text>
</comment>
<feature type="domain" description="AMP-dependent synthetase/ligase" evidence="10">
    <location>
        <begin position="82"/>
        <end position="285"/>
    </location>
</feature>
<evidence type="ECO:0000256" key="9">
    <source>
        <dbReference type="PIRNR" id="PIRNR006444"/>
    </source>
</evidence>
<dbReference type="InterPro" id="IPR000873">
    <property type="entry name" value="AMP-dep_synth/lig_dom"/>
</dbReference>
<evidence type="ECO:0000256" key="2">
    <source>
        <dbReference type="ARBA" id="ARBA00022598"/>
    </source>
</evidence>
<comment type="caution">
    <text evidence="12">The sequence shown here is derived from an EMBL/GenBank/DDBJ whole genome shotgun (WGS) entry which is preliminary data.</text>
</comment>
<dbReference type="InterPro" id="IPR051414">
    <property type="entry name" value="Adenylate-forming_Reductase"/>
</dbReference>
<keyword evidence="13" id="KW-1185">Reference proteome</keyword>
<evidence type="ECO:0000256" key="5">
    <source>
        <dbReference type="ARBA" id="ARBA00061566"/>
    </source>
</evidence>
<dbReference type="GO" id="GO:0010124">
    <property type="term" value="P:phenylacetate catabolic process"/>
    <property type="evidence" value="ECO:0007669"/>
    <property type="project" value="UniProtKB-UniRule"/>
</dbReference>
<evidence type="ECO:0000259" key="10">
    <source>
        <dbReference type="Pfam" id="PF00501"/>
    </source>
</evidence>
<comment type="subunit">
    <text evidence="1">Monomer.</text>
</comment>
<evidence type="ECO:0000256" key="3">
    <source>
        <dbReference type="ARBA" id="ARBA00022741"/>
    </source>
</evidence>
<dbReference type="PANTHER" id="PTHR43439:SF1">
    <property type="entry name" value="PHENYLACETATE-COENZYME A LIGASE"/>
    <property type="match status" value="1"/>
</dbReference>
<reference evidence="12" key="1">
    <citation type="submission" date="2020-08" db="EMBL/GenBank/DDBJ databases">
        <title>Genome public.</title>
        <authorList>
            <person name="Liu C."/>
            <person name="Sun Q."/>
        </authorList>
    </citation>
    <scope>NUCLEOTIDE SEQUENCE</scope>
    <source>
        <strain evidence="12">NSJ-44</strain>
    </source>
</reference>
<dbReference type="InterPro" id="IPR028154">
    <property type="entry name" value="AMP-dep_Lig_C"/>
</dbReference>
<gene>
    <name evidence="12" type="ORF">H8699_11975</name>
</gene>
<dbReference type="PANTHER" id="PTHR43439">
    <property type="entry name" value="PHENYLACETATE-COENZYME A LIGASE"/>
    <property type="match status" value="1"/>
</dbReference>
<dbReference type="Gene3D" id="3.40.50.12780">
    <property type="entry name" value="N-terminal domain of ligase-like"/>
    <property type="match status" value="1"/>
</dbReference>
<comment type="catalytic activity">
    <reaction evidence="9">
        <text>2-phenylacetate + ATP + CoA = phenylacetyl-CoA + AMP + diphosphate</text>
        <dbReference type="Rhea" id="RHEA:20956"/>
        <dbReference type="ChEBI" id="CHEBI:18401"/>
        <dbReference type="ChEBI" id="CHEBI:30616"/>
        <dbReference type="ChEBI" id="CHEBI:33019"/>
        <dbReference type="ChEBI" id="CHEBI:57287"/>
        <dbReference type="ChEBI" id="CHEBI:57390"/>
        <dbReference type="ChEBI" id="CHEBI:456215"/>
        <dbReference type="EC" id="6.2.1.30"/>
    </reaction>
</comment>
<dbReference type="EMBL" id="JACRSO010000006">
    <property type="protein sequence ID" value="MBC8530150.1"/>
    <property type="molecule type" value="Genomic_DNA"/>
</dbReference>
<evidence type="ECO:0000256" key="7">
    <source>
        <dbReference type="ARBA" id="ARBA00068695"/>
    </source>
</evidence>
<dbReference type="Pfam" id="PF14535">
    <property type="entry name" value="AMP-binding_C_2"/>
    <property type="match status" value="1"/>
</dbReference>
<evidence type="ECO:0000313" key="13">
    <source>
        <dbReference type="Proteomes" id="UP000654279"/>
    </source>
</evidence>
<comment type="function">
    <text evidence="9">Catalyzes the activation of phenylacetic acid (PA) to phenylacetyl-CoA (PA-CoA).</text>
</comment>
<comment type="similarity">
    <text evidence="5 9">Belongs to the phenylacetyl-CoA ligase family.</text>
</comment>
<dbReference type="EC" id="6.2.1.30" evidence="6 9"/>
<dbReference type="RefSeq" id="WP_249285888.1">
    <property type="nucleotide sequence ID" value="NZ_JACRSO010000006.1"/>
</dbReference>
<proteinExistence type="inferred from homology"/>
<keyword evidence="2 9" id="KW-0436">Ligase</keyword>
<evidence type="ECO:0000256" key="4">
    <source>
        <dbReference type="ARBA" id="ARBA00060591"/>
    </source>
</evidence>
<evidence type="ECO:0000256" key="6">
    <source>
        <dbReference type="ARBA" id="ARBA00066629"/>
    </source>
</evidence>
<protein>
    <recommendedName>
        <fullName evidence="7 9">Phenylacetate-coenzyme A ligase</fullName>
        <ecNumber evidence="6 9">6.2.1.30</ecNumber>
    </recommendedName>
    <alternativeName>
        <fullName evidence="8 9">Phenylacetyl-CoA ligase</fullName>
    </alternativeName>
</protein>
<dbReference type="SUPFAM" id="SSF56801">
    <property type="entry name" value="Acetyl-CoA synthetase-like"/>
    <property type="match status" value="1"/>
</dbReference>
<organism evidence="12 13">
    <name type="scientific">Luoshenia tenuis</name>
    <dbReference type="NCBI Taxonomy" id="2763654"/>
    <lineage>
        <taxon>Bacteria</taxon>
        <taxon>Bacillati</taxon>
        <taxon>Bacillota</taxon>
        <taxon>Clostridia</taxon>
        <taxon>Christensenellales</taxon>
        <taxon>Christensenellaceae</taxon>
        <taxon>Luoshenia</taxon>
    </lineage>
</organism>
<evidence type="ECO:0000256" key="8">
    <source>
        <dbReference type="ARBA" id="ARBA00075111"/>
    </source>
</evidence>
<dbReference type="Pfam" id="PF00501">
    <property type="entry name" value="AMP-binding"/>
    <property type="match status" value="1"/>
</dbReference>
<feature type="domain" description="AMP-dependent ligase C-terminal" evidence="11">
    <location>
        <begin position="334"/>
        <end position="430"/>
    </location>
</feature>
<name>A0A926HNZ6_9FIRM</name>
<sequence length="431" mass="48214">MIWDPQFECMPHSDMRALQLERLQKMVQYAYDRVPFYRKKFDAIHLKPSDIHSLEDVAKIPFTVKNDLRDHYPYGLFAVPMKEIVRIHASSGTTGRSTVVGYTKKDLDTWSTAIARIAAQGGATDNDIAQIAFGYGLFTGGFGLHYGLEKLGAAVIPMSTGNTEKQIKIMRDFGSTVLVSTPSYALYMAEVAEKAGSNPAELPLKYGLFGGEGSTESMRAEIERRWDMQATENYGMSEVMGPGVAGECLEKHGMHINEDLFYVEIIDPETGEVLPEGAKGEVVITTLCKEGIPMLRYRSKDISYLMGEPCPCGRLTTRLAKIEGRTDDMLIIRGVNVFPSQIEEVLISIPEVGPHYEIIVSRRNYLDVLEINVEVADGKLLESFSGLEKLEEEIKRKLRVMLGLDAKINLVEPETLKRFMGKAQRVTDLRN</sequence>
<dbReference type="GO" id="GO:0047475">
    <property type="term" value="F:phenylacetate-CoA ligase activity"/>
    <property type="evidence" value="ECO:0007669"/>
    <property type="project" value="UniProtKB-EC"/>
</dbReference>
<dbReference type="InterPro" id="IPR042099">
    <property type="entry name" value="ANL_N_sf"/>
</dbReference>
<dbReference type="Proteomes" id="UP000654279">
    <property type="component" value="Unassembled WGS sequence"/>
</dbReference>
<dbReference type="Gene3D" id="3.30.300.30">
    <property type="match status" value="1"/>
</dbReference>
<evidence type="ECO:0000256" key="1">
    <source>
        <dbReference type="ARBA" id="ARBA00011245"/>
    </source>
</evidence>
<dbReference type="PIRSF" id="PIRSF006444">
    <property type="entry name" value="PaaK"/>
    <property type="match status" value="1"/>
</dbReference>